<feature type="compositionally biased region" description="Polar residues" evidence="1">
    <location>
        <begin position="7"/>
        <end position="16"/>
    </location>
</feature>
<reference evidence="2 3" key="1">
    <citation type="journal article" date="2019" name="Commun. Biol.">
        <title>The bagworm genome reveals a unique fibroin gene that provides high tensile strength.</title>
        <authorList>
            <person name="Kono N."/>
            <person name="Nakamura H."/>
            <person name="Ohtoshi R."/>
            <person name="Tomita M."/>
            <person name="Numata K."/>
            <person name="Arakawa K."/>
        </authorList>
    </citation>
    <scope>NUCLEOTIDE SEQUENCE [LARGE SCALE GENOMIC DNA]</scope>
</reference>
<protein>
    <submittedName>
        <fullName evidence="2">Uncharacterized protein</fullName>
    </submittedName>
</protein>
<evidence type="ECO:0000256" key="1">
    <source>
        <dbReference type="SAM" id="MobiDB-lite"/>
    </source>
</evidence>
<evidence type="ECO:0000313" key="2">
    <source>
        <dbReference type="EMBL" id="GBP89767.1"/>
    </source>
</evidence>
<keyword evidence="3" id="KW-1185">Reference proteome</keyword>
<organism evidence="2 3">
    <name type="scientific">Eumeta variegata</name>
    <name type="common">Bagworm moth</name>
    <name type="synonym">Eumeta japonica</name>
    <dbReference type="NCBI Taxonomy" id="151549"/>
    <lineage>
        <taxon>Eukaryota</taxon>
        <taxon>Metazoa</taxon>
        <taxon>Ecdysozoa</taxon>
        <taxon>Arthropoda</taxon>
        <taxon>Hexapoda</taxon>
        <taxon>Insecta</taxon>
        <taxon>Pterygota</taxon>
        <taxon>Neoptera</taxon>
        <taxon>Endopterygota</taxon>
        <taxon>Lepidoptera</taxon>
        <taxon>Glossata</taxon>
        <taxon>Ditrysia</taxon>
        <taxon>Tineoidea</taxon>
        <taxon>Psychidae</taxon>
        <taxon>Oiketicinae</taxon>
        <taxon>Eumeta</taxon>
    </lineage>
</organism>
<name>A0A4C1ZT11_EUMVA</name>
<accession>A0A4C1ZT11</accession>
<feature type="region of interest" description="Disordered" evidence="1">
    <location>
        <begin position="1"/>
        <end position="24"/>
    </location>
</feature>
<dbReference type="Proteomes" id="UP000299102">
    <property type="component" value="Unassembled WGS sequence"/>
</dbReference>
<gene>
    <name evidence="2" type="ORF">EVAR_66184_1</name>
</gene>
<proteinExistence type="predicted"/>
<dbReference type="EMBL" id="BGZK01002028">
    <property type="protein sequence ID" value="GBP89767.1"/>
    <property type="molecule type" value="Genomic_DNA"/>
</dbReference>
<comment type="caution">
    <text evidence="2">The sequence shown here is derived from an EMBL/GenBank/DDBJ whole genome shotgun (WGS) entry which is preliminary data.</text>
</comment>
<evidence type="ECO:0000313" key="3">
    <source>
        <dbReference type="Proteomes" id="UP000299102"/>
    </source>
</evidence>
<dbReference type="AlphaFoldDB" id="A0A4C1ZT11"/>
<sequence>MVYAALTKSTAGTSGMSRRRPLEYLSPLPRVRSDATRNTFVTKQLRLSPTSAPAFTTNALRHLTTGGTMGYVLAEARGQRFDLCHNTSFI</sequence>